<evidence type="ECO:0000313" key="2">
    <source>
        <dbReference type="Proteomes" id="UP001222325"/>
    </source>
</evidence>
<evidence type="ECO:0000313" key="1">
    <source>
        <dbReference type="EMBL" id="KAJ7091334.1"/>
    </source>
</evidence>
<dbReference type="GO" id="GO:0032991">
    <property type="term" value="C:protein-containing complex"/>
    <property type="evidence" value="ECO:0007669"/>
    <property type="project" value="TreeGrafter"/>
</dbReference>
<keyword evidence="1" id="KW-0808">Transferase</keyword>
<dbReference type="Pfam" id="PF10294">
    <property type="entry name" value="Methyltransf_16"/>
    <property type="match status" value="1"/>
</dbReference>
<keyword evidence="1" id="KW-0489">Methyltransferase</keyword>
<dbReference type="Proteomes" id="UP001222325">
    <property type="component" value="Unassembled WGS sequence"/>
</dbReference>
<gene>
    <name evidence="1" type="ORF">B0H15DRAFT_938663</name>
</gene>
<dbReference type="SUPFAM" id="SSF53335">
    <property type="entry name" value="S-adenosyl-L-methionine-dependent methyltransferases"/>
    <property type="match status" value="1"/>
</dbReference>
<dbReference type="InterPro" id="IPR019410">
    <property type="entry name" value="Methyltransf_16"/>
</dbReference>
<sequence>MNGGEVQRGLIRLPLGSERVQDADEEVFLLYSKSTSSSDIHRGLGYLDNHLDTLTLSFELKSPPLQNSAVVKSKRKSNSRSVQEKTVEIELAQDKTALRTRTGDTGSVVWKASIDFAQLVLQQHHAKSPVSILDPEKLRGAHVLELGSGTGLLSIALSPLVQQYTATDLGELLPLIRKNLSLNFPGWPHTQTKQGTAMPGHNVVVEELNWQTLLSTASSRRARLFPRPSPPADLVLIVDCIYHPALLASLVAAMDFVSTTDSTAVLVVMELRAEDVTREFLERWLTLSSGEWEIWRVGNDEPEGMLAKETPYVMWVGWKSVGD</sequence>
<dbReference type="PANTHER" id="PTHR14614:SF109">
    <property type="entry name" value="RIBOSOMAL LYSINE N-METHYLTRANSFERASE 5"/>
    <property type="match status" value="1"/>
</dbReference>
<keyword evidence="2" id="KW-1185">Reference proteome</keyword>
<dbReference type="InterPro" id="IPR029063">
    <property type="entry name" value="SAM-dependent_MTases_sf"/>
</dbReference>
<accession>A0AAD6U5U4</accession>
<comment type="caution">
    <text evidence="1">The sequence shown here is derived from an EMBL/GenBank/DDBJ whole genome shotgun (WGS) entry which is preliminary data.</text>
</comment>
<dbReference type="PANTHER" id="PTHR14614">
    <property type="entry name" value="HEPATOCELLULAR CARCINOMA-ASSOCIATED ANTIGEN"/>
    <property type="match status" value="1"/>
</dbReference>
<dbReference type="EMBL" id="JARJCN010000020">
    <property type="protein sequence ID" value="KAJ7091334.1"/>
    <property type="molecule type" value="Genomic_DNA"/>
</dbReference>
<protein>
    <submittedName>
        <fullName evidence="1">Methyltransferase-domain-containing protein</fullName>
    </submittedName>
</protein>
<proteinExistence type="predicted"/>
<dbReference type="GO" id="GO:0005829">
    <property type="term" value="C:cytosol"/>
    <property type="evidence" value="ECO:0007669"/>
    <property type="project" value="TreeGrafter"/>
</dbReference>
<dbReference type="AlphaFoldDB" id="A0AAD6U5U4"/>
<reference evidence="1" key="1">
    <citation type="submission" date="2023-03" db="EMBL/GenBank/DDBJ databases">
        <title>Massive genome expansion in bonnet fungi (Mycena s.s.) driven by repeated elements and novel gene families across ecological guilds.</title>
        <authorList>
            <consortium name="Lawrence Berkeley National Laboratory"/>
            <person name="Harder C.B."/>
            <person name="Miyauchi S."/>
            <person name="Viragh M."/>
            <person name="Kuo A."/>
            <person name="Thoen E."/>
            <person name="Andreopoulos B."/>
            <person name="Lu D."/>
            <person name="Skrede I."/>
            <person name="Drula E."/>
            <person name="Henrissat B."/>
            <person name="Morin E."/>
            <person name="Kohler A."/>
            <person name="Barry K."/>
            <person name="LaButti K."/>
            <person name="Morin E."/>
            <person name="Salamov A."/>
            <person name="Lipzen A."/>
            <person name="Mereny Z."/>
            <person name="Hegedus B."/>
            <person name="Baldrian P."/>
            <person name="Stursova M."/>
            <person name="Weitz H."/>
            <person name="Taylor A."/>
            <person name="Grigoriev I.V."/>
            <person name="Nagy L.G."/>
            <person name="Martin F."/>
            <person name="Kauserud H."/>
        </authorList>
    </citation>
    <scope>NUCLEOTIDE SEQUENCE</scope>
    <source>
        <strain evidence="1">CBHHK173m</strain>
    </source>
</reference>
<dbReference type="GO" id="GO:0008757">
    <property type="term" value="F:S-adenosylmethionine-dependent methyltransferase activity"/>
    <property type="evidence" value="ECO:0007669"/>
    <property type="project" value="UniProtKB-ARBA"/>
</dbReference>
<dbReference type="Gene3D" id="3.40.50.150">
    <property type="entry name" value="Vaccinia Virus protein VP39"/>
    <property type="match status" value="1"/>
</dbReference>
<organism evidence="1 2">
    <name type="scientific">Mycena belliarum</name>
    <dbReference type="NCBI Taxonomy" id="1033014"/>
    <lineage>
        <taxon>Eukaryota</taxon>
        <taxon>Fungi</taxon>
        <taxon>Dikarya</taxon>
        <taxon>Basidiomycota</taxon>
        <taxon>Agaricomycotina</taxon>
        <taxon>Agaricomycetes</taxon>
        <taxon>Agaricomycetidae</taxon>
        <taxon>Agaricales</taxon>
        <taxon>Marasmiineae</taxon>
        <taxon>Mycenaceae</taxon>
        <taxon>Mycena</taxon>
    </lineage>
</organism>
<name>A0AAD6U5U4_9AGAR</name>
<dbReference type="GO" id="GO:0032259">
    <property type="term" value="P:methylation"/>
    <property type="evidence" value="ECO:0007669"/>
    <property type="project" value="UniProtKB-KW"/>
</dbReference>